<dbReference type="AlphaFoldDB" id="A0A1E7G1B7"/>
<evidence type="ECO:0008006" key="2">
    <source>
        <dbReference type="Google" id="ProtNLM"/>
    </source>
</evidence>
<organism evidence="1">
    <name type="scientific">Lactococcus cremoris subsp. cremoris IBB477</name>
    <dbReference type="NCBI Taxonomy" id="1449093"/>
    <lineage>
        <taxon>Bacteria</taxon>
        <taxon>Bacillati</taxon>
        <taxon>Bacillota</taxon>
        <taxon>Bacilli</taxon>
        <taxon>Lactobacillales</taxon>
        <taxon>Streptococcaceae</taxon>
        <taxon>Lactococcus</taxon>
        <taxon>Lactococcus cremoris subsp. cremoris</taxon>
    </lineage>
</organism>
<proteinExistence type="predicted"/>
<accession>A0A1E7G1B7</accession>
<gene>
    <name evidence="1" type="ORF">AJ89_13265</name>
</gene>
<reference evidence="1" key="1">
    <citation type="journal article" date="2016" name="Appl. Microbiol. Biotechnol.">
        <title>Adhesion of the genome-sequenced Lactococcus lactis subsp. cremoris IBB477 strain is mediated by specific molecular determinants.</title>
        <authorList>
            <person name="Radziwill-Bienkowska J.M."/>
            <person name="Le D.T."/>
            <person name="Szczesny P."/>
            <person name="Duviau M.P."/>
            <person name="Aleksandrzak-Piekarczyk T."/>
            <person name="Loubiere P."/>
            <person name="Mercier-Bonin M."/>
            <person name="Bardowski J.K."/>
            <person name="Kowalczyk M."/>
        </authorList>
    </citation>
    <scope>NUCLEOTIDE SEQUENCE [LARGE SCALE GENOMIC DNA]</scope>
    <source>
        <strain evidence="1">IBB477</strain>
    </source>
</reference>
<dbReference type="EMBL" id="JMMZ01000035">
    <property type="protein sequence ID" value="OEU38753.1"/>
    <property type="molecule type" value="Genomic_DNA"/>
</dbReference>
<name>A0A1E7G1B7_LACLC</name>
<protein>
    <recommendedName>
        <fullName evidence="2">DNA methyltransferase</fullName>
    </recommendedName>
</protein>
<dbReference type="RefSeq" id="WP_081350116.1">
    <property type="nucleotide sequence ID" value="NZ_CM007353.1"/>
</dbReference>
<dbReference type="Proteomes" id="UP000176236">
    <property type="component" value="Chromosome"/>
</dbReference>
<sequence length="380" mass="43661">MKKMKNELEYVEKLETIYQKSLDIYTKKSLLPVFDEETTNELNEVADRADNARGVFAVLTTLFVYKSLVPKQDIRLYQVKFDGGFSGRTADTKYITPFLKSVSFPAPSTTGWLTRTLESSQPYTLDYQPAVKPLILKKAFLNLIDKVQERGFDSCLLLIYIFSKLIEKREEERLDNLANPHNLPISDIVLLLNHHFNYSYEGGGSGASRLPVLAIYAAYQCMMSQLKRYEGKVLCNLENHTSADTRSGSVGDIEIDDNDGTAFEGVEIKHNIEITKEIIEIAYDKFKSQQTKRYYILTTAKMDKADWDVINREVRKISKIHGCQLIINGVYTTLQYYLRLLDDTSEFVENYVELIKNDSAIKYQHRKAWNEIVSSLSIID</sequence>
<evidence type="ECO:0000313" key="1">
    <source>
        <dbReference type="EMBL" id="OEU38753.1"/>
    </source>
</evidence>
<comment type="caution">
    <text evidence="1">The sequence shown here is derived from an EMBL/GenBank/DDBJ whole genome shotgun (WGS) entry which is preliminary data.</text>
</comment>